<dbReference type="Pfam" id="PF01431">
    <property type="entry name" value="Peptidase_M13"/>
    <property type="match status" value="1"/>
</dbReference>
<evidence type="ECO:0000256" key="1">
    <source>
        <dbReference type="SAM" id="MobiDB-lite"/>
    </source>
</evidence>
<comment type="caution">
    <text evidence="3">The sequence shown here is derived from an EMBL/GenBank/DDBJ whole genome shotgun (WGS) entry which is preliminary data.</text>
</comment>
<dbReference type="GO" id="GO:0005886">
    <property type="term" value="C:plasma membrane"/>
    <property type="evidence" value="ECO:0007669"/>
    <property type="project" value="TreeGrafter"/>
</dbReference>
<feature type="domain" description="Peptidase M13 C-terminal" evidence="2">
    <location>
        <begin position="377"/>
        <end position="439"/>
    </location>
</feature>
<feature type="region of interest" description="Disordered" evidence="1">
    <location>
        <begin position="1"/>
        <end position="22"/>
    </location>
</feature>
<dbReference type="GO" id="GO:0004222">
    <property type="term" value="F:metalloendopeptidase activity"/>
    <property type="evidence" value="ECO:0007669"/>
    <property type="project" value="InterPro"/>
</dbReference>
<dbReference type="PROSITE" id="PS51885">
    <property type="entry name" value="NEPRILYSIN"/>
    <property type="match status" value="1"/>
</dbReference>
<dbReference type="PANTHER" id="PTHR11733">
    <property type="entry name" value="ZINC METALLOPROTEASE FAMILY M13 NEPRILYSIN-RELATED"/>
    <property type="match status" value="1"/>
</dbReference>
<dbReference type="InterPro" id="IPR024079">
    <property type="entry name" value="MetalloPept_cat_dom_sf"/>
</dbReference>
<proteinExistence type="predicted"/>
<name>A0AAQ4DTD5_AMBAM</name>
<dbReference type="InterPro" id="IPR018497">
    <property type="entry name" value="Peptidase_M13_C"/>
</dbReference>
<keyword evidence="4" id="KW-1185">Reference proteome</keyword>
<dbReference type="PANTHER" id="PTHR11733:SF241">
    <property type="entry name" value="GH26575P-RELATED"/>
    <property type="match status" value="1"/>
</dbReference>
<sequence>MARRASTTAVPLNSTRTTASQGQELLVTSDHRTTRSSAKAAALYNECLAASMKHRVDALAVFLRDVGLGFSNRVKRPVELAIKIDLYYNLKENVTDKIVHDVDFITHQIMSTEESVLAVSAVIPDEDPDRFYAIVPLLAHSRPPMSSSKRLNNLGEVAVGHPAVLAYQDFLLFEIEASDLAAYITWELVRSLGPLADQRLSYGTSEASCFEAVYRLMPYPSVLPYMEKLDSYSGWEEAELIFRDVSEAMVSFMKKQGIRLRTTIQCSLHDVLFTQLNPRCAQVTQDGESRVPLTWLLPPRFGSDVPPLLNYGGFGLELAAALPRGVPLTASWLECLERLEPRLALRGENDAPARLALATEVVGAFVDRHFKVGRRIALPGLEEATEDMLFFVSACAGMCSRSDPEASYRCNLAARNSPLFAQAFNCTEGSYMNPPKRCSYANHTR</sequence>
<dbReference type="AlphaFoldDB" id="A0AAQ4DTD5"/>
<protein>
    <recommendedName>
        <fullName evidence="2">Peptidase M13 C-terminal domain-containing protein</fullName>
    </recommendedName>
</protein>
<dbReference type="Gene3D" id="3.40.390.10">
    <property type="entry name" value="Collagenase (Catalytic Domain)"/>
    <property type="match status" value="1"/>
</dbReference>
<reference evidence="3 4" key="1">
    <citation type="journal article" date="2023" name="Arcadia Sci">
        <title>De novo assembly of a long-read Amblyomma americanum tick genome.</title>
        <authorList>
            <person name="Chou S."/>
            <person name="Poskanzer K.E."/>
            <person name="Rollins M."/>
            <person name="Thuy-Boun P.S."/>
        </authorList>
    </citation>
    <scope>NUCLEOTIDE SEQUENCE [LARGE SCALE GENOMIC DNA]</scope>
    <source>
        <strain evidence="3">F_SG_1</strain>
        <tissue evidence="3">Salivary glands</tissue>
    </source>
</reference>
<evidence type="ECO:0000259" key="2">
    <source>
        <dbReference type="Pfam" id="PF01431"/>
    </source>
</evidence>
<accession>A0AAQ4DTD5</accession>
<dbReference type="Proteomes" id="UP001321473">
    <property type="component" value="Unassembled WGS sequence"/>
</dbReference>
<evidence type="ECO:0000313" key="3">
    <source>
        <dbReference type="EMBL" id="KAK8765725.1"/>
    </source>
</evidence>
<dbReference type="GO" id="GO:0016485">
    <property type="term" value="P:protein processing"/>
    <property type="evidence" value="ECO:0007669"/>
    <property type="project" value="TreeGrafter"/>
</dbReference>
<organism evidence="3 4">
    <name type="scientific">Amblyomma americanum</name>
    <name type="common">Lone star tick</name>
    <dbReference type="NCBI Taxonomy" id="6943"/>
    <lineage>
        <taxon>Eukaryota</taxon>
        <taxon>Metazoa</taxon>
        <taxon>Ecdysozoa</taxon>
        <taxon>Arthropoda</taxon>
        <taxon>Chelicerata</taxon>
        <taxon>Arachnida</taxon>
        <taxon>Acari</taxon>
        <taxon>Parasitiformes</taxon>
        <taxon>Ixodida</taxon>
        <taxon>Ixodoidea</taxon>
        <taxon>Ixodidae</taxon>
        <taxon>Amblyomminae</taxon>
        <taxon>Amblyomma</taxon>
    </lineage>
</organism>
<evidence type="ECO:0000313" key="4">
    <source>
        <dbReference type="Proteomes" id="UP001321473"/>
    </source>
</evidence>
<dbReference type="InterPro" id="IPR000718">
    <property type="entry name" value="Peptidase_M13"/>
</dbReference>
<dbReference type="SUPFAM" id="SSF55486">
    <property type="entry name" value="Metalloproteases ('zincins'), catalytic domain"/>
    <property type="match status" value="1"/>
</dbReference>
<gene>
    <name evidence="3" type="ORF">V5799_031666</name>
</gene>
<dbReference type="EMBL" id="JARKHS020027066">
    <property type="protein sequence ID" value="KAK8765725.1"/>
    <property type="molecule type" value="Genomic_DNA"/>
</dbReference>